<reference evidence="5" key="1">
    <citation type="journal article" date="2019" name="Int. J. Syst. Evol. Microbiol.">
        <title>The Global Catalogue of Microorganisms (GCM) 10K type strain sequencing project: providing services to taxonomists for standard genome sequencing and annotation.</title>
        <authorList>
            <consortium name="The Broad Institute Genomics Platform"/>
            <consortium name="The Broad Institute Genome Sequencing Center for Infectious Disease"/>
            <person name="Wu L."/>
            <person name="Ma J."/>
        </authorList>
    </citation>
    <scope>NUCLEOTIDE SEQUENCE [LARGE SCALE GENOMIC DNA]</scope>
    <source>
        <strain evidence="5">JCM 11590</strain>
    </source>
</reference>
<proteinExistence type="predicted"/>
<feature type="transmembrane region" description="Helical" evidence="2">
    <location>
        <begin position="106"/>
        <end position="125"/>
    </location>
</feature>
<evidence type="ECO:0000256" key="1">
    <source>
        <dbReference type="SAM" id="Coils"/>
    </source>
</evidence>
<evidence type="ECO:0000256" key="2">
    <source>
        <dbReference type="SAM" id="Phobius"/>
    </source>
</evidence>
<sequence>MSKRTPLLLLLAAFALPLSVQAQPAGPAGEEAQVSDEQQAAQDLGTLQAELARVEAERQRLADELARDGNSDQLEQLRAQNIILRDRLAAQEELNDTQRADEQRKWFMVGGSTVALSLLAGWLLAQLGGRRKRNMWLN</sequence>
<dbReference type="EMBL" id="BMNN01000001">
    <property type="protein sequence ID" value="GGI93082.1"/>
    <property type="molecule type" value="Genomic_DNA"/>
</dbReference>
<keyword evidence="2" id="KW-0472">Membrane</keyword>
<feature type="coiled-coil region" evidence="1">
    <location>
        <begin position="37"/>
        <end position="94"/>
    </location>
</feature>
<dbReference type="Proteomes" id="UP000633263">
    <property type="component" value="Unassembled WGS sequence"/>
</dbReference>
<evidence type="ECO:0000256" key="3">
    <source>
        <dbReference type="SAM" id="SignalP"/>
    </source>
</evidence>
<name>A0ABQ2CKQ2_9GAMM</name>
<gene>
    <name evidence="4" type="ORF">GCM10009083_06970</name>
</gene>
<keyword evidence="5" id="KW-1185">Reference proteome</keyword>
<keyword evidence="2" id="KW-1133">Transmembrane helix</keyword>
<dbReference type="RefSeq" id="WP_188635181.1">
    <property type="nucleotide sequence ID" value="NZ_BMNN01000001.1"/>
</dbReference>
<keyword evidence="3" id="KW-0732">Signal</keyword>
<protein>
    <recommendedName>
        <fullName evidence="6">Translation initiation factor 2</fullName>
    </recommendedName>
</protein>
<keyword evidence="1" id="KW-0175">Coiled coil</keyword>
<accession>A0ABQ2CKQ2</accession>
<feature type="signal peptide" evidence="3">
    <location>
        <begin position="1"/>
        <end position="22"/>
    </location>
</feature>
<organism evidence="4 5">
    <name type="scientific">Halopseudomonas pertucinogena</name>
    <dbReference type="NCBI Taxonomy" id="86175"/>
    <lineage>
        <taxon>Bacteria</taxon>
        <taxon>Pseudomonadati</taxon>
        <taxon>Pseudomonadota</taxon>
        <taxon>Gammaproteobacteria</taxon>
        <taxon>Pseudomonadales</taxon>
        <taxon>Pseudomonadaceae</taxon>
        <taxon>Halopseudomonas</taxon>
    </lineage>
</organism>
<keyword evidence="2" id="KW-0812">Transmembrane</keyword>
<evidence type="ECO:0000313" key="4">
    <source>
        <dbReference type="EMBL" id="GGI93082.1"/>
    </source>
</evidence>
<comment type="caution">
    <text evidence="4">The sequence shown here is derived from an EMBL/GenBank/DDBJ whole genome shotgun (WGS) entry which is preliminary data.</text>
</comment>
<evidence type="ECO:0008006" key="6">
    <source>
        <dbReference type="Google" id="ProtNLM"/>
    </source>
</evidence>
<evidence type="ECO:0000313" key="5">
    <source>
        <dbReference type="Proteomes" id="UP000633263"/>
    </source>
</evidence>
<feature type="chain" id="PRO_5047320943" description="Translation initiation factor 2" evidence="3">
    <location>
        <begin position="23"/>
        <end position="138"/>
    </location>
</feature>